<dbReference type="SUPFAM" id="SSF55144">
    <property type="entry name" value="LigT-like"/>
    <property type="match status" value="1"/>
</dbReference>
<accession>H7EJC0</accession>
<dbReference type="Pfam" id="PF13563">
    <property type="entry name" value="2_5_RNA_ligase2"/>
    <property type="match status" value="1"/>
</dbReference>
<dbReference type="AlphaFoldDB" id="H7EJC0"/>
<sequence length="199" mass="21167">MITNELFGAGLAHGGGTYAVSLKFSSGSSEEISSAVESMARVTGNSALAGKNAPPHLTLGMFHVSGSDVPVLLKSFSEFAESQRFPIEIEFGGIDGFLTKVIFLSLKSGSESEKLVRKLNAALHGIFLGHFEPGGNRNYLPERFFPHVALALKLGADGFKKGMEFSRAVPVPEKAAAVSVSLARCRPYEEIGSFPISFA</sequence>
<name>H7EJC0_9SPIR</name>
<evidence type="ECO:0008006" key="3">
    <source>
        <dbReference type="Google" id="ProtNLM"/>
    </source>
</evidence>
<gene>
    <name evidence="1" type="ORF">TresaDRAFT_1545</name>
</gene>
<comment type="caution">
    <text evidence="1">The sequence shown here is derived from an EMBL/GenBank/DDBJ whole genome shotgun (WGS) entry which is preliminary data.</text>
</comment>
<dbReference type="eggNOG" id="ENOG5030K34">
    <property type="taxonomic scope" value="Bacteria"/>
</dbReference>
<evidence type="ECO:0000313" key="2">
    <source>
        <dbReference type="Proteomes" id="UP000003571"/>
    </source>
</evidence>
<organism evidence="1 2">
    <name type="scientific">Treponema saccharophilum DSM 2985</name>
    <dbReference type="NCBI Taxonomy" id="907348"/>
    <lineage>
        <taxon>Bacteria</taxon>
        <taxon>Pseudomonadati</taxon>
        <taxon>Spirochaetota</taxon>
        <taxon>Spirochaetia</taxon>
        <taxon>Spirochaetales</taxon>
        <taxon>Treponemataceae</taxon>
        <taxon>Treponema</taxon>
    </lineage>
</organism>
<proteinExistence type="predicted"/>
<reference evidence="1 2" key="1">
    <citation type="submission" date="2011-09" db="EMBL/GenBank/DDBJ databases">
        <title>The draft genome of Treponema saccharophilum DSM 2985.</title>
        <authorList>
            <consortium name="US DOE Joint Genome Institute (JGI-PGF)"/>
            <person name="Lucas S."/>
            <person name="Copeland A."/>
            <person name="Lapidus A."/>
            <person name="Glavina del Rio T."/>
            <person name="Dalin E."/>
            <person name="Tice H."/>
            <person name="Bruce D."/>
            <person name="Goodwin L."/>
            <person name="Pitluck S."/>
            <person name="Peters L."/>
            <person name="Kyrpides N."/>
            <person name="Mavromatis K."/>
            <person name="Ivanova N."/>
            <person name="Markowitz V."/>
            <person name="Cheng J.-F."/>
            <person name="Hugenholtz P."/>
            <person name="Woyke T."/>
            <person name="Wu D."/>
            <person name="Gronow S."/>
            <person name="Wellnitz S."/>
            <person name="Brambilla E."/>
            <person name="Klenk H.-P."/>
            <person name="Eisen J.A."/>
        </authorList>
    </citation>
    <scope>NUCLEOTIDE SEQUENCE [LARGE SCALE GENOMIC DNA]</scope>
    <source>
        <strain evidence="1 2">DSM 2985</strain>
    </source>
</reference>
<dbReference type="PATRIC" id="fig|907348.3.peg.1004"/>
<dbReference type="RefSeq" id="WP_002703404.1">
    <property type="nucleotide sequence ID" value="NZ_AGRW01000041.1"/>
</dbReference>
<dbReference type="InterPro" id="IPR009097">
    <property type="entry name" value="Cyclic_Pdiesterase"/>
</dbReference>
<dbReference type="OrthoDB" id="463286at2"/>
<dbReference type="Proteomes" id="UP000003571">
    <property type="component" value="Unassembled WGS sequence"/>
</dbReference>
<keyword evidence="2" id="KW-1185">Reference proteome</keyword>
<dbReference type="STRING" id="907348.TresaDRAFT_1545"/>
<dbReference type="Gene3D" id="3.90.1140.10">
    <property type="entry name" value="Cyclic phosphodiesterase"/>
    <property type="match status" value="1"/>
</dbReference>
<protein>
    <recommendedName>
        <fullName evidence="3">2'-5' RNA ligase</fullName>
    </recommendedName>
</protein>
<dbReference type="EMBL" id="AGRW01000041">
    <property type="protein sequence ID" value="EIC02281.1"/>
    <property type="molecule type" value="Genomic_DNA"/>
</dbReference>
<evidence type="ECO:0000313" key="1">
    <source>
        <dbReference type="EMBL" id="EIC02281.1"/>
    </source>
</evidence>